<reference evidence="1 2" key="1">
    <citation type="submission" date="2015-11" db="EMBL/GenBank/DDBJ databases">
        <title>Genomic analysis of 38 Legionella species identifies large and diverse effector repertoires.</title>
        <authorList>
            <person name="Burstein D."/>
            <person name="Amaro F."/>
            <person name="Zusman T."/>
            <person name="Lifshitz Z."/>
            <person name="Cohen O."/>
            <person name="Gilbert J.A."/>
            <person name="Pupko T."/>
            <person name="Shuman H.A."/>
            <person name="Segal G."/>
        </authorList>
    </citation>
    <scope>NUCLEOTIDE SEQUENCE [LARGE SCALE GENOMIC DNA]</scope>
    <source>
        <strain evidence="1 2">ATCC 49504</strain>
    </source>
</reference>
<evidence type="ECO:0000313" key="2">
    <source>
        <dbReference type="Proteomes" id="UP000054785"/>
    </source>
</evidence>
<organism evidence="1 2">
    <name type="scientific">Legionella geestiana</name>
    <dbReference type="NCBI Taxonomy" id="45065"/>
    <lineage>
        <taxon>Bacteria</taxon>
        <taxon>Pseudomonadati</taxon>
        <taxon>Pseudomonadota</taxon>
        <taxon>Gammaproteobacteria</taxon>
        <taxon>Legionellales</taxon>
        <taxon>Legionellaceae</taxon>
        <taxon>Legionella</taxon>
    </lineage>
</organism>
<name>A0A0W0U4X4_9GAMM</name>
<accession>A0A0W0U4X4</accession>
<comment type="caution">
    <text evidence="1">The sequence shown here is derived from an EMBL/GenBank/DDBJ whole genome shotgun (WGS) entry which is preliminary data.</text>
</comment>
<protein>
    <submittedName>
        <fullName evidence="1">Uncharacterized protein</fullName>
    </submittedName>
</protein>
<dbReference type="AlphaFoldDB" id="A0A0W0U4X4"/>
<dbReference type="OrthoDB" id="5641192at2"/>
<dbReference type="RefSeq" id="WP_051551006.1">
    <property type="nucleotide sequence ID" value="NZ_CAAAHN010000001.1"/>
</dbReference>
<dbReference type="PATRIC" id="fig|45065.4.peg.659"/>
<sequence length="184" mass="20075">MRCFWGVFLLSVGVAFAADTDLMLYRPFGGGVLQQDPLVQKTLPGECVTQSMRLVREDAYRCVTAQGTFDPCFIKPTKDRLHAVCPASPWNGAAIDIMLTSAPAQSGQKPLDASTALPWAVELDGGEHCIAFETAITHEGSPLGYHCGGNVFLARHIQRCGKPWKILRIEGGVAKDAIIDRVWF</sequence>
<evidence type="ECO:0000313" key="1">
    <source>
        <dbReference type="EMBL" id="KTD02885.1"/>
    </source>
</evidence>
<dbReference type="STRING" id="45065.Lgee_0620"/>
<dbReference type="EMBL" id="LNYC01000017">
    <property type="protein sequence ID" value="KTD02885.1"/>
    <property type="molecule type" value="Genomic_DNA"/>
</dbReference>
<keyword evidence="2" id="KW-1185">Reference proteome</keyword>
<dbReference type="Proteomes" id="UP000054785">
    <property type="component" value="Unassembled WGS sequence"/>
</dbReference>
<gene>
    <name evidence="1" type="ORF">Lgee_0620</name>
</gene>
<proteinExistence type="predicted"/>